<organism evidence="2 3">
    <name type="scientific">Terrabacter aeriphilus</name>
    <dbReference type="NCBI Taxonomy" id="515662"/>
    <lineage>
        <taxon>Bacteria</taxon>
        <taxon>Bacillati</taxon>
        <taxon>Actinomycetota</taxon>
        <taxon>Actinomycetes</taxon>
        <taxon>Micrococcales</taxon>
        <taxon>Intrasporangiaceae</taxon>
        <taxon>Terrabacter</taxon>
    </lineage>
</organism>
<keyword evidence="3" id="KW-1185">Reference proteome</keyword>
<feature type="compositionally biased region" description="Acidic residues" evidence="1">
    <location>
        <begin position="240"/>
        <end position="261"/>
    </location>
</feature>
<accession>A0ABP9J8T2</accession>
<feature type="region of interest" description="Disordered" evidence="1">
    <location>
        <begin position="215"/>
        <end position="297"/>
    </location>
</feature>
<evidence type="ECO:0000313" key="3">
    <source>
        <dbReference type="Proteomes" id="UP001500427"/>
    </source>
</evidence>
<sequence length="297" mass="30358">MDAHPAPSPRTVVADDVSVAGTHEPFVEHVSFTAPAGEVTVVPTDPGFPQVALALALGGRVELLRGRVAVGGASDLPELQARTRLVDVADVTSPEDSIAVTAVVEEELALAERPASRKAVAAFLAEHDLTHLASRPWEQLPAGVRTSLLLELGALHPQVRVLVLAGPERHGGDHAAWLATCDRLAATGLVVIVLTAAATAAALPAARIATAAATPAADLGPEPDAEPEPAPDTEPAPVTEPDDQPDDEPDDAPDDRADEPEPAPGTEPAVESAPPASDPPVGTPEGEPSNPTKEPSA</sequence>
<dbReference type="Proteomes" id="UP001500427">
    <property type="component" value="Unassembled WGS sequence"/>
</dbReference>
<comment type="caution">
    <text evidence="2">The sequence shown here is derived from an EMBL/GenBank/DDBJ whole genome shotgun (WGS) entry which is preliminary data.</text>
</comment>
<evidence type="ECO:0000313" key="2">
    <source>
        <dbReference type="EMBL" id="GAA5024429.1"/>
    </source>
</evidence>
<feature type="compositionally biased region" description="Acidic residues" evidence="1">
    <location>
        <begin position="221"/>
        <end position="231"/>
    </location>
</feature>
<dbReference type="InterPro" id="IPR027417">
    <property type="entry name" value="P-loop_NTPase"/>
</dbReference>
<dbReference type="Gene3D" id="3.40.50.300">
    <property type="entry name" value="P-loop containing nucleotide triphosphate hydrolases"/>
    <property type="match status" value="1"/>
</dbReference>
<dbReference type="EMBL" id="BAABIW010000011">
    <property type="protein sequence ID" value="GAA5024429.1"/>
    <property type="molecule type" value="Genomic_DNA"/>
</dbReference>
<evidence type="ECO:0008006" key="4">
    <source>
        <dbReference type="Google" id="ProtNLM"/>
    </source>
</evidence>
<protein>
    <recommendedName>
        <fullName evidence="4">ABC transporter domain-containing protein</fullName>
    </recommendedName>
</protein>
<name>A0ABP9J8T2_9MICO</name>
<proteinExistence type="predicted"/>
<evidence type="ECO:0000256" key="1">
    <source>
        <dbReference type="SAM" id="MobiDB-lite"/>
    </source>
</evidence>
<reference evidence="3" key="1">
    <citation type="journal article" date="2019" name="Int. J. Syst. Evol. Microbiol.">
        <title>The Global Catalogue of Microorganisms (GCM) 10K type strain sequencing project: providing services to taxonomists for standard genome sequencing and annotation.</title>
        <authorList>
            <consortium name="The Broad Institute Genomics Platform"/>
            <consortium name="The Broad Institute Genome Sequencing Center for Infectious Disease"/>
            <person name="Wu L."/>
            <person name="Ma J."/>
        </authorList>
    </citation>
    <scope>NUCLEOTIDE SEQUENCE [LARGE SCALE GENOMIC DNA]</scope>
    <source>
        <strain evidence="3">JCM 17687</strain>
    </source>
</reference>
<gene>
    <name evidence="2" type="ORF">GCM10023258_16470</name>
</gene>